<evidence type="ECO:0000313" key="3">
    <source>
        <dbReference type="Proteomes" id="UP000639403"/>
    </source>
</evidence>
<comment type="caution">
    <text evidence="2">The sequence shown here is derived from an EMBL/GenBank/DDBJ whole genome shotgun (WGS) entry which is preliminary data.</text>
</comment>
<accession>A0A8H7P3W3</accession>
<proteinExistence type="predicted"/>
<evidence type="ECO:0000313" key="2">
    <source>
        <dbReference type="EMBL" id="KAF9815640.1"/>
    </source>
</evidence>
<gene>
    <name evidence="2" type="ORF">IEO21_04430</name>
</gene>
<evidence type="ECO:0000256" key="1">
    <source>
        <dbReference type="SAM" id="Phobius"/>
    </source>
</evidence>
<dbReference type="AlphaFoldDB" id="A0A8H7P3W3"/>
<reference evidence="2" key="2">
    <citation type="journal article" name="Front. Microbiol.">
        <title>Degradative Capacity of Two Strains of Rhodonia placenta: From Phenotype to Genotype.</title>
        <authorList>
            <person name="Kolle M."/>
            <person name="Horta M.A.C."/>
            <person name="Nowrousian M."/>
            <person name="Ohm R.A."/>
            <person name="Benz J.P."/>
            <person name="Pilgard A."/>
        </authorList>
    </citation>
    <scope>NUCLEOTIDE SEQUENCE</scope>
    <source>
        <strain evidence="2">FPRL280</strain>
    </source>
</reference>
<reference evidence="2" key="1">
    <citation type="submission" date="2020-11" db="EMBL/GenBank/DDBJ databases">
        <authorList>
            <person name="Koelle M."/>
            <person name="Horta M.A.C."/>
            <person name="Nowrousian M."/>
            <person name="Ohm R.A."/>
            <person name="Benz P."/>
            <person name="Pilgard A."/>
        </authorList>
    </citation>
    <scope>NUCLEOTIDE SEQUENCE</scope>
    <source>
        <strain evidence="2">FPRL280</strain>
    </source>
</reference>
<keyword evidence="1" id="KW-0472">Membrane</keyword>
<dbReference type="Proteomes" id="UP000639403">
    <property type="component" value="Unassembled WGS sequence"/>
</dbReference>
<dbReference type="EMBL" id="JADOXO010000066">
    <property type="protein sequence ID" value="KAF9815640.1"/>
    <property type="molecule type" value="Genomic_DNA"/>
</dbReference>
<keyword evidence="1" id="KW-1133">Transmembrane helix</keyword>
<keyword evidence="1" id="KW-0812">Transmembrane</keyword>
<protein>
    <submittedName>
        <fullName evidence="2">Uncharacterized protein</fullName>
    </submittedName>
</protein>
<organism evidence="2 3">
    <name type="scientific">Rhodonia placenta</name>
    <dbReference type="NCBI Taxonomy" id="104341"/>
    <lineage>
        <taxon>Eukaryota</taxon>
        <taxon>Fungi</taxon>
        <taxon>Dikarya</taxon>
        <taxon>Basidiomycota</taxon>
        <taxon>Agaricomycotina</taxon>
        <taxon>Agaricomycetes</taxon>
        <taxon>Polyporales</taxon>
        <taxon>Adustoporiaceae</taxon>
        <taxon>Rhodonia</taxon>
    </lineage>
</organism>
<name>A0A8H7P3W3_9APHY</name>
<feature type="transmembrane region" description="Helical" evidence="1">
    <location>
        <begin position="150"/>
        <end position="170"/>
    </location>
</feature>
<sequence>MSRYQQRVMSDLEETLASLSFKTVPSLTPLDSQVQSGEAILPDLPDGYEAHGCHYVLGWTEIDHLQALGRAYNKGDSTRQVDWDCIAMAQLKLMAGYHNLYWASALPDDVLVPPPAYAGRPQGCPLVFAICSSATMDSPSARLSQAQYDWLVAAFDAISPSLLVFGIHMASLDLPQ</sequence>